<dbReference type="InterPro" id="IPR024884">
    <property type="entry name" value="NAPE-PLD"/>
</dbReference>
<dbReference type="GO" id="GO:0009395">
    <property type="term" value="P:phospholipid catabolic process"/>
    <property type="evidence" value="ECO:0007669"/>
    <property type="project" value="UniProtKB-KW"/>
</dbReference>
<gene>
    <name evidence="8" type="ORF">OXX778_LOCUS7208</name>
</gene>
<dbReference type="GO" id="GO:0008270">
    <property type="term" value="F:zinc ion binding"/>
    <property type="evidence" value="ECO:0007669"/>
    <property type="project" value="InterPro"/>
</dbReference>
<comment type="similarity">
    <text evidence="1">Belongs to the NAPE-PLD family.</text>
</comment>
<protein>
    <recommendedName>
        <fullName evidence="2">N-acetylphosphatidylethanolamine-hydrolyzing phospholipase D</fullName>
        <ecNumber evidence="2">3.1.4.54</ecNumber>
    </recommendedName>
</protein>
<reference evidence="8" key="1">
    <citation type="submission" date="2021-02" db="EMBL/GenBank/DDBJ databases">
        <authorList>
            <person name="Nowell W R."/>
        </authorList>
    </citation>
    <scope>NUCLEOTIDE SEQUENCE</scope>
    <source>
        <strain evidence="8">Ploen Becks lab</strain>
    </source>
</reference>
<evidence type="ECO:0000313" key="8">
    <source>
        <dbReference type="EMBL" id="CAF0815862.1"/>
    </source>
</evidence>
<evidence type="ECO:0000256" key="1">
    <source>
        <dbReference type="ARBA" id="ARBA00010127"/>
    </source>
</evidence>
<dbReference type="EC" id="3.1.4.54" evidence="2"/>
<comment type="cofactor">
    <cofactor evidence="5">
        <name>Zn(2+)</name>
        <dbReference type="ChEBI" id="CHEBI:29105"/>
    </cofactor>
    <text evidence="5">Binds 2 zinc divalent cations per subunit.</text>
</comment>
<evidence type="ECO:0000256" key="4">
    <source>
        <dbReference type="ARBA" id="ARBA00048025"/>
    </source>
</evidence>
<keyword evidence="5" id="KW-0862">Zinc</keyword>
<keyword evidence="6" id="KW-0812">Transmembrane</keyword>
<keyword evidence="9" id="KW-1185">Reference proteome</keyword>
<keyword evidence="3" id="KW-0442">Lipid degradation</keyword>
<dbReference type="OrthoDB" id="332863at2759"/>
<feature type="binding site" evidence="5">
    <location>
        <position position="362"/>
    </location>
    <ligand>
        <name>Zn(2+)</name>
        <dbReference type="ChEBI" id="CHEBI:29105"/>
        <label>2</label>
    </ligand>
</feature>
<feature type="binding site" evidence="5">
    <location>
        <position position="207"/>
    </location>
    <ligand>
        <name>Zn(2+)</name>
        <dbReference type="ChEBI" id="CHEBI:29105"/>
        <label>2</label>
    </ligand>
</feature>
<dbReference type="Pfam" id="PF12706">
    <property type="entry name" value="Lactamase_B_2"/>
    <property type="match status" value="1"/>
</dbReference>
<feature type="binding site" evidence="5">
    <location>
        <position position="202"/>
    </location>
    <ligand>
        <name>Zn(2+)</name>
        <dbReference type="ChEBI" id="CHEBI:29105"/>
        <label>1</label>
    </ligand>
</feature>
<feature type="non-terminal residue" evidence="8">
    <location>
        <position position="1"/>
    </location>
</feature>
<dbReference type="Gene3D" id="3.60.15.10">
    <property type="entry name" value="Ribonuclease Z/Hydroxyacylglutathione hydrolase-like"/>
    <property type="match status" value="1"/>
</dbReference>
<dbReference type="Proteomes" id="UP000663879">
    <property type="component" value="Unassembled WGS sequence"/>
</dbReference>
<evidence type="ECO:0000256" key="2">
    <source>
        <dbReference type="ARBA" id="ARBA00012279"/>
    </source>
</evidence>
<keyword evidence="3" id="KW-0595">Phospholipid degradation</keyword>
<comment type="caution">
    <text evidence="8">The sequence shown here is derived from an EMBL/GenBank/DDBJ whole genome shotgun (WGS) entry which is preliminary data.</text>
</comment>
<feature type="binding site" evidence="5">
    <location>
        <position position="303"/>
    </location>
    <ligand>
        <name>Zn(2+)</name>
        <dbReference type="ChEBI" id="CHEBI:29105"/>
        <label>2</label>
    </ligand>
</feature>
<dbReference type="InterPro" id="IPR036866">
    <property type="entry name" value="RibonucZ/Hydroxyglut_hydro"/>
</dbReference>
<name>A0A813TKJ6_9BILA</name>
<feature type="binding site" evidence="5">
    <location>
        <position position="206"/>
    </location>
    <ligand>
        <name>Zn(2+)</name>
        <dbReference type="ChEBI" id="CHEBI:29105"/>
        <label>2</label>
    </ligand>
</feature>
<dbReference type="SUPFAM" id="SSF56281">
    <property type="entry name" value="Metallo-hydrolase/oxidoreductase"/>
    <property type="match status" value="1"/>
</dbReference>
<keyword evidence="3" id="KW-1208">Phospholipid metabolism</keyword>
<comment type="catalytic activity">
    <reaction evidence="4">
        <text>N-(5Z,8Z,11Z,14Z-eicosatetraenoyl)-1,2-di-(9Z-octadecenoyl)-sn-glycero-3-phosphoethanolamine + H2O = N-(5Z,8Z,11Z,14Z-eicosatetraenoyl)-ethanolamine + 1,2-di-(9Z-octadecenoyl)-sn-glycero-3-phosphate + H(+)</text>
        <dbReference type="Rhea" id="RHEA:45528"/>
        <dbReference type="ChEBI" id="CHEBI:2700"/>
        <dbReference type="ChEBI" id="CHEBI:15377"/>
        <dbReference type="ChEBI" id="CHEBI:15378"/>
        <dbReference type="ChEBI" id="CHEBI:74546"/>
        <dbReference type="ChEBI" id="CHEBI:85277"/>
    </reaction>
    <physiologicalReaction direction="left-to-right" evidence="4">
        <dbReference type="Rhea" id="RHEA:45529"/>
    </physiologicalReaction>
</comment>
<organism evidence="8 9">
    <name type="scientific">Brachionus calyciflorus</name>
    <dbReference type="NCBI Taxonomy" id="104777"/>
    <lineage>
        <taxon>Eukaryota</taxon>
        <taxon>Metazoa</taxon>
        <taxon>Spiralia</taxon>
        <taxon>Gnathifera</taxon>
        <taxon>Rotifera</taxon>
        <taxon>Eurotatoria</taxon>
        <taxon>Monogononta</taxon>
        <taxon>Pseudotrocha</taxon>
        <taxon>Ploima</taxon>
        <taxon>Brachionidae</taxon>
        <taxon>Brachionus</taxon>
    </lineage>
</organism>
<dbReference type="InterPro" id="IPR001279">
    <property type="entry name" value="Metallo-B-lactamas"/>
</dbReference>
<dbReference type="EMBL" id="CAJNOC010000907">
    <property type="protein sequence ID" value="CAF0815862.1"/>
    <property type="molecule type" value="Genomic_DNA"/>
</dbReference>
<feature type="binding site" evidence="5">
    <location>
        <position position="204"/>
    </location>
    <ligand>
        <name>Zn(2+)</name>
        <dbReference type="ChEBI" id="CHEBI:29105"/>
        <label>1</label>
    </ligand>
</feature>
<feature type="domain" description="Metallo-beta-lactamase" evidence="7">
    <location>
        <begin position="161"/>
        <end position="363"/>
    </location>
</feature>
<evidence type="ECO:0000259" key="7">
    <source>
        <dbReference type="Pfam" id="PF12706"/>
    </source>
</evidence>
<keyword evidence="3" id="KW-0443">Lipid metabolism</keyword>
<keyword evidence="5" id="KW-0479">Metal-binding</keyword>
<keyword evidence="6" id="KW-1133">Transmembrane helix</keyword>
<evidence type="ECO:0000313" key="9">
    <source>
        <dbReference type="Proteomes" id="UP000663879"/>
    </source>
</evidence>
<keyword evidence="6" id="KW-0472">Membrane</keyword>
<feature type="transmembrane region" description="Helical" evidence="6">
    <location>
        <begin position="36"/>
        <end position="55"/>
    </location>
</feature>
<sequence length="406" mass="46782">KKKSIYLKQITIIIVNKNLHSLVALFKESKFNKKKAIFLVAVILLSLIIVSKMTLNDEKEKFVEKGTTDGLSRALLKNGIFQNPWDTWKKPEMSGLLRWGLFHKDNTKLPSDNTILDNNLPVHLTSDEEIKKFCEEDTTNKIKIIWIGHSTSLINFENKIIIMDPVFSERASPFAFAGPKRFRPVPMTIDKIPKLDAVVISHNHFDHLDYKSVLSLHEKFGKNEANPLNWFVGQGTGEWFKSCGIVKNVHELLWWESKNFKDLEFVFTPAQHWSSRGGFTENKALWGGWVILGKSKKVYFAGDSGYCPAFKEIGQKYGPLDYSFIPIGAYEPRWFMGPQHVDPEEAVKIHMDVKSNKSFAIHWGTFALASEYYMEPKEKLDEMLDKYSVDKNNFITLRHGDLNEFE</sequence>
<accession>A0A813TKJ6</accession>
<dbReference type="AlphaFoldDB" id="A0A813TKJ6"/>
<feature type="binding site" evidence="5">
    <location>
        <position position="303"/>
    </location>
    <ligand>
        <name>Zn(2+)</name>
        <dbReference type="ChEBI" id="CHEBI:29105"/>
        <label>1</label>
    </ligand>
</feature>
<proteinExistence type="inferred from homology"/>
<evidence type="ECO:0000256" key="3">
    <source>
        <dbReference type="ARBA" id="ARBA00022668"/>
    </source>
</evidence>
<dbReference type="PANTHER" id="PTHR15032">
    <property type="entry name" value="N-ACYL-PHOSPHATIDYLETHANOLAMINE-HYDROLYZING PHOSPHOLIPASE D"/>
    <property type="match status" value="1"/>
</dbReference>
<evidence type="ECO:0000256" key="6">
    <source>
        <dbReference type="SAM" id="Phobius"/>
    </source>
</evidence>
<dbReference type="PIRSF" id="PIRSF038896">
    <property type="entry name" value="NAPE-PLD"/>
    <property type="match status" value="1"/>
</dbReference>
<dbReference type="PANTHER" id="PTHR15032:SF4">
    <property type="entry name" value="N-ACYL-PHOSPHATIDYLETHANOLAMINE-HYDROLYZING PHOSPHOLIPASE D"/>
    <property type="match status" value="1"/>
</dbReference>
<evidence type="ECO:0000256" key="5">
    <source>
        <dbReference type="PIRSR" id="PIRSR038896-51"/>
    </source>
</evidence>
<dbReference type="GO" id="GO:0070290">
    <property type="term" value="F:N-acylphosphatidylethanolamine-specific phospholipase D activity"/>
    <property type="evidence" value="ECO:0007669"/>
    <property type="project" value="UniProtKB-EC"/>
</dbReference>
<feature type="binding site" evidence="5">
    <location>
        <position position="272"/>
    </location>
    <ligand>
        <name>Zn(2+)</name>
        <dbReference type="ChEBI" id="CHEBI:29105"/>
        <label>1</label>
    </ligand>
</feature>
<dbReference type="GO" id="GO:0005737">
    <property type="term" value="C:cytoplasm"/>
    <property type="evidence" value="ECO:0007669"/>
    <property type="project" value="TreeGrafter"/>
</dbReference>